<keyword evidence="3 9" id="KW-0347">Helicase</keyword>
<dbReference type="GO" id="GO:0003677">
    <property type="term" value="F:DNA binding"/>
    <property type="evidence" value="ECO:0007669"/>
    <property type="project" value="InterPro"/>
</dbReference>
<comment type="catalytic activity">
    <reaction evidence="6">
        <text>Couples ATP hydrolysis with the unwinding of duplex DNA by translocating in the 3'-5' direction.</text>
        <dbReference type="EC" id="5.6.2.4"/>
    </reaction>
</comment>
<reference evidence="11 12" key="1">
    <citation type="submission" date="2020-08" db="EMBL/GenBank/DDBJ databases">
        <title>Genomic Encyclopedia of Type Strains, Phase III (KMG-III): the genomes of soil and plant-associated and newly described type strains.</title>
        <authorList>
            <person name="Whitman W."/>
        </authorList>
    </citation>
    <scope>NUCLEOTIDE SEQUENCE [LARGE SCALE GENOMIC DNA]</scope>
    <source>
        <strain evidence="11 12">SFB5A</strain>
    </source>
</reference>
<organism evidence="11 12">
    <name type="scientific">Streptomyces nymphaeiformis</name>
    <dbReference type="NCBI Taxonomy" id="2663842"/>
    <lineage>
        <taxon>Bacteria</taxon>
        <taxon>Bacillati</taxon>
        <taxon>Actinomycetota</taxon>
        <taxon>Actinomycetes</taxon>
        <taxon>Kitasatosporales</taxon>
        <taxon>Streptomycetaceae</taxon>
        <taxon>Streptomyces</taxon>
    </lineage>
</organism>
<comment type="catalytic activity">
    <reaction evidence="8">
        <text>ATP + H2O = ADP + phosphate + H(+)</text>
        <dbReference type="Rhea" id="RHEA:13065"/>
        <dbReference type="ChEBI" id="CHEBI:15377"/>
        <dbReference type="ChEBI" id="CHEBI:15378"/>
        <dbReference type="ChEBI" id="CHEBI:30616"/>
        <dbReference type="ChEBI" id="CHEBI:43474"/>
        <dbReference type="ChEBI" id="CHEBI:456216"/>
        <dbReference type="EC" id="5.6.2.4"/>
    </reaction>
</comment>
<dbReference type="Proteomes" id="UP000582643">
    <property type="component" value="Unassembled WGS sequence"/>
</dbReference>
<evidence type="ECO:0000313" key="11">
    <source>
        <dbReference type="EMBL" id="MBB4979235.1"/>
    </source>
</evidence>
<evidence type="ECO:0000256" key="1">
    <source>
        <dbReference type="ARBA" id="ARBA00022741"/>
    </source>
</evidence>
<feature type="domain" description="UvrD-like helicase ATP-binding" evidence="10">
    <location>
        <begin position="10"/>
        <end position="525"/>
    </location>
</feature>
<dbReference type="InterPro" id="IPR014017">
    <property type="entry name" value="DNA_helicase_UvrD-like_C"/>
</dbReference>
<keyword evidence="2 9" id="KW-0378">Hydrolase</keyword>
<gene>
    <name evidence="11" type="ORF">GGE06_000123</name>
</gene>
<evidence type="ECO:0000256" key="7">
    <source>
        <dbReference type="ARBA" id="ARBA00034808"/>
    </source>
</evidence>
<dbReference type="EC" id="5.6.2.4" evidence="7"/>
<dbReference type="PROSITE" id="PS51198">
    <property type="entry name" value="UVRD_HELICASE_ATP_BIND"/>
    <property type="match status" value="1"/>
</dbReference>
<feature type="binding site" evidence="9">
    <location>
        <begin position="31"/>
        <end position="38"/>
    </location>
    <ligand>
        <name>ATP</name>
        <dbReference type="ChEBI" id="CHEBI:30616"/>
    </ligand>
</feature>
<dbReference type="Pfam" id="PF00580">
    <property type="entry name" value="UvrD-helicase"/>
    <property type="match status" value="2"/>
</dbReference>
<dbReference type="PANTHER" id="PTHR11070">
    <property type="entry name" value="UVRD / RECB / PCRA DNA HELICASE FAMILY MEMBER"/>
    <property type="match status" value="1"/>
</dbReference>
<evidence type="ECO:0000259" key="10">
    <source>
        <dbReference type="PROSITE" id="PS51198"/>
    </source>
</evidence>
<evidence type="ECO:0000256" key="4">
    <source>
        <dbReference type="ARBA" id="ARBA00022840"/>
    </source>
</evidence>
<dbReference type="AlphaFoldDB" id="A0A7W7X8X8"/>
<keyword evidence="4 9" id="KW-0067">ATP-binding</keyword>
<dbReference type="GO" id="GO:0043138">
    <property type="term" value="F:3'-5' DNA helicase activity"/>
    <property type="evidence" value="ECO:0007669"/>
    <property type="project" value="UniProtKB-EC"/>
</dbReference>
<dbReference type="GO" id="GO:0005524">
    <property type="term" value="F:ATP binding"/>
    <property type="evidence" value="ECO:0007669"/>
    <property type="project" value="UniProtKB-UniRule"/>
</dbReference>
<accession>A0A7W7X8X8</accession>
<protein>
    <recommendedName>
        <fullName evidence="7">DNA 3'-5' helicase</fullName>
        <ecNumber evidence="7">5.6.2.4</ecNumber>
    </recommendedName>
</protein>
<evidence type="ECO:0000313" key="12">
    <source>
        <dbReference type="Proteomes" id="UP000582643"/>
    </source>
</evidence>
<keyword evidence="12" id="KW-1185">Reference proteome</keyword>
<dbReference type="RefSeq" id="WP_184929798.1">
    <property type="nucleotide sequence ID" value="NZ_JACHJY010000001.1"/>
</dbReference>
<evidence type="ECO:0000256" key="3">
    <source>
        <dbReference type="ARBA" id="ARBA00022806"/>
    </source>
</evidence>
<dbReference type="Gene3D" id="3.40.50.300">
    <property type="entry name" value="P-loop containing nucleotide triphosphate hydrolases"/>
    <property type="match status" value="2"/>
</dbReference>
<evidence type="ECO:0000256" key="9">
    <source>
        <dbReference type="PROSITE-ProRule" id="PRU00560"/>
    </source>
</evidence>
<evidence type="ECO:0000256" key="6">
    <source>
        <dbReference type="ARBA" id="ARBA00034617"/>
    </source>
</evidence>
<evidence type="ECO:0000256" key="8">
    <source>
        <dbReference type="ARBA" id="ARBA00048988"/>
    </source>
</evidence>
<dbReference type="InterPro" id="IPR027417">
    <property type="entry name" value="P-loop_NTPase"/>
</dbReference>
<keyword evidence="1 9" id="KW-0547">Nucleotide-binding</keyword>
<keyword evidence="5" id="KW-0413">Isomerase</keyword>
<dbReference type="InterPro" id="IPR000212">
    <property type="entry name" value="DNA_helicase_UvrD/REP"/>
</dbReference>
<dbReference type="Pfam" id="PF13361">
    <property type="entry name" value="UvrD_C"/>
    <property type="match status" value="1"/>
</dbReference>
<dbReference type="CDD" id="cd17932">
    <property type="entry name" value="DEXQc_UvrD"/>
    <property type="match status" value="1"/>
</dbReference>
<evidence type="ECO:0000256" key="2">
    <source>
        <dbReference type="ARBA" id="ARBA00022801"/>
    </source>
</evidence>
<sequence>MTDPYDASPPLTVEQRAVVDLPWDTRLLVTAGAGSGKTHTVVRRLDALVGHEDPDEALEAGEILVLSFSRAAVRELRDRIARHGDRAERVRVQTFDSWAYQLLAGAYPDEEWKTRSFDERIRAATAAIEKGAVEAGQLGAPSHVVIDEAQDLVGDRRELVEALLDRFQRSCGFTVVGDSAQGIYGFQIEDPKERAKETDLFFTWLRTSYDDLVELHLTENFRATTPEARTALTLGPRLQNLAASPDGAENTAAALHAELRERLLDLPDLGKPTSDFALGTLRAFPGRCAILTRDNRQSLAMSELLHEHGVEHALKRSLQDRPVPYWVAELLRRAESLTLTESRFLQLLTGIPLPAGVEPERCWRLSRAATRRTGRGQVDVTALGRLVAEGRFPDELADPETARLIVSTVHRAKGLEYDRVLLLSPPSLDELRKAHEDLDVPAEARALYVAMTRAREDLYHVTGPDTSRIRRHRPTGRWYLGGWKNYERYGIQAVAGDVHRDTPPCSASMDATTTQTYLLEHVRAGDAVTLRMRHPVPAGPEQSPPYDLLHRDQVVGEASERFRRDLYAVEKVSRSWEITWPGEIVGLRVDTLETVAGGTAAGTNAGLGGNGVWIAPRITGIGRYRRGERAGEEQG</sequence>
<comment type="caution">
    <text evidence="11">The sequence shown here is derived from an EMBL/GenBank/DDBJ whole genome shotgun (WGS) entry which is preliminary data.</text>
</comment>
<dbReference type="InterPro" id="IPR014016">
    <property type="entry name" value="UvrD-like_ATP-bd"/>
</dbReference>
<dbReference type="SUPFAM" id="SSF52540">
    <property type="entry name" value="P-loop containing nucleoside triphosphate hydrolases"/>
    <property type="match status" value="1"/>
</dbReference>
<name>A0A7W7X8X8_9ACTN</name>
<proteinExistence type="predicted"/>
<evidence type="ECO:0000256" key="5">
    <source>
        <dbReference type="ARBA" id="ARBA00023235"/>
    </source>
</evidence>
<dbReference type="GO" id="GO:0016787">
    <property type="term" value="F:hydrolase activity"/>
    <property type="evidence" value="ECO:0007669"/>
    <property type="project" value="UniProtKB-UniRule"/>
</dbReference>
<dbReference type="EMBL" id="JACHJY010000001">
    <property type="protein sequence ID" value="MBB4979235.1"/>
    <property type="molecule type" value="Genomic_DNA"/>
</dbReference>